<evidence type="ECO:0000313" key="4">
    <source>
        <dbReference type="Proteomes" id="UP001157167"/>
    </source>
</evidence>
<dbReference type="Gene3D" id="3.40.50.1820">
    <property type="entry name" value="alpha/beta hydrolase"/>
    <property type="match status" value="1"/>
</dbReference>
<evidence type="ECO:0000256" key="1">
    <source>
        <dbReference type="SAM" id="SignalP"/>
    </source>
</evidence>
<gene>
    <name evidence="3" type="ORF">GCM10007933_39060</name>
</gene>
<evidence type="ECO:0000259" key="2">
    <source>
        <dbReference type="Pfam" id="PF09994"/>
    </source>
</evidence>
<feature type="domain" description="T6SS Phospholipase effector Tle1-like catalytic" evidence="2">
    <location>
        <begin position="51"/>
        <end position="317"/>
    </location>
</feature>
<organism evidence="3 4">
    <name type="scientific">Zoogloea oryzae</name>
    <dbReference type="NCBI Taxonomy" id="310767"/>
    <lineage>
        <taxon>Bacteria</taxon>
        <taxon>Pseudomonadati</taxon>
        <taxon>Pseudomonadota</taxon>
        <taxon>Betaproteobacteria</taxon>
        <taxon>Rhodocyclales</taxon>
        <taxon>Zoogloeaceae</taxon>
        <taxon>Zoogloea</taxon>
    </lineage>
</organism>
<dbReference type="PANTHER" id="PTHR33840:SF1">
    <property type="entry name" value="TLE1 PHOSPHOLIPASE DOMAIN-CONTAINING PROTEIN"/>
    <property type="match status" value="1"/>
</dbReference>
<accession>A0ABQ6FFN2</accession>
<protein>
    <recommendedName>
        <fullName evidence="2">T6SS Phospholipase effector Tle1-like catalytic domain-containing protein</fullName>
    </recommendedName>
</protein>
<dbReference type="Proteomes" id="UP001157167">
    <property type="component" value="Unassembled WGS sequence"/>
</dbReference>
<dbReference type="Pfam" id="PF09994">
    <property type="entry name" value="T6SS_Tle1-like_cat"/>
    <property type="match status" value="1"/>
</dbReference>
<proteinExistence type="predicted"/>
<dbReference type="SUPFAM" id="SSF53474">
    <property type="entry name" value="alpha/beta-Hydrolases"/>
    <property type="match status" value="1"/>
</dbReference>
<dbReference type="EMBL" id="BSPX01000092">
    <property type="protein sequence ID" value="GLT24427.1"/>
    <property type="molecule type" value="Genomic_DNA"/>
</dbReference>
<sequence length="400" mass="43228">MKSVKRRIATVLSAGALLLIQSFGAAAYECEMDITVRPASGSTATRSAQDLFVFLDGTGNASDSRTNVWRLHELLLANRKDGFAAAYIPGVGSTTNPIFGNVLGHGMERRMRCGYAFLGEQYQAGDRIFIFGFSRGAHAARNLAGQIAYAGIAPKEGDRDSQLKHANAIQEIVKDQADDDHAAAWTNWKPGAPPPLAARIDRRLKLQMQGAEVTLLGVWDTVPGSAFVDYGVCKEKPNRKKGDRYKTGSYPPVRHIAHAMSLDEKRSRFHPLLLCPAYNAELTKLEQEWFPGAHADVGGGYEGETGLPDISLGWMINRLASYGVDVGPAPTGAPKALAHWSIGDAPANAGSKCEDRVRPTEDIQSPAVAARSAAGPVPLRVHGKVETRAYPSRCADIRKR</sequence>
<feature type="signal peptide" evidence="1">
    <location>
        <begin position="1"/>
        <end position="27"/>
    </location>
</feature>
<keyword evidence="4" id="KW-1185">Reference proteome</keyword>
<comment type="caution">
    <text evidence="3">The sequence shown here is derived from an EMBL/GenBank/DDBJ whole genome shotgun (WGS) entry which is preliminary data.</text>
</comment>
<dbReference type="RefSeq" id="WP_284189589.1">
    <property type="nucleotide sequence ID" value="NZ_BSPX01000092.1"/>
</dbReference>
<reference evidence="4" key="1">
    <citation type="journal article" date="2019" name="Int. J. Syst. Evol. Microbiol.">
        <title>The Global Catalogue of Microorganisms (GCM) 10K type strain sequencing project: providing services to taxonomists for standard genome sequencing and annotation.</title>
        <authorList>
            <consortium name="The Broad Institute Genomics Platform"/>
            <consortium name="The Broad Institute Genome Sequencing Center for Infectious Disease"/>
            <person name="Wu L."/>
            <person name="Ma J."/>
        </authorList>
    </citation>
    <scope>NUCLEOTIDE SEQUENCE [LARGE SCALE GENOMIC DNA]</scope>
    <source>
        <strain evidence="4">NBRC 102407</strain>
    </source>
</reference>
<dbReference type="InterPro" id="IPR029058">
    <property type="entry name" value="AB_hydrolase_fold"/>
</dbReference>
<dbReference type="PANTHER" id="PTHR33840">
    <property type="match status" value="1"/>
</dbReference>
<dbReference type="InterPro" id="IPR018712">
    <property type="entry name" value="Tle1-like_cat"/>
</dbReference>
<keyword evidence="1" id="KW-0732">Signal</keyword>
<feature type="chain" id="PRO_5045672610" description="T6SS Phospholipase effector Tle1-like catalytic domain-containing protein" evidence="1">
    <location>
        <begin position="28"/>
        <end position="400"/>
    </location>
</feature>
<evidence type="ECO:0000313" key="3">
    <source>
        <dbReference type="EMBL" id="GLT24427.1"/>
    </source>
</evidence>
<name>A0ABQ6FFN2_9RHOO</name>